<evidence type="ECO:0000256" key="1">
    <source>
        <dbReference type="SAM" id="MobiDB-lite"/>
    </source>
</evidence>
<evidence type="ECO:0000313" key="2">
    <source>
        <dbReference type="EMBL" id="PKA65200.1"/>
    </source>
</evidence>
<dbReference type="AlphaFoldDB" id="A0A2I0BBN6"/>
<feature type="region of interest" description="Disordered" evidence="1">
    <location>
        <begin position="47"/>
        <end position="69"/>
    </location>
</feature>
<organism evidence="2 3">
    <name type="scientific">Apostasia shenzhenica</name>
    <dbReference type="NCBI Taxonomy" id="1088818"/>
    <lineage>
        <taxon>Eukaryota</taxon>
        <taxon>Viridiplantae</taxon>
        <taxon>Streptophyta</taxon>
        <taxon>Embryophyta</taxon>
        <taxon>Tracheophyta</taxon>
        <taxon>Spermatophyta</taxon>
        <taxon>Magnoliopsida</taxon>
        <taxon>Liliopsida</taxon>
        <taxon>Asparagales</taxon>
        <taxon>Orchidaceae</taxon>
        <taxon>Apostasioideae</taxon>
        <taxon>Apostasia</taxon>
    </lineage>
</organism>
<keyword evidence="3" id="KW-1185">Reference proteome</keyword>
<feature type="region of interest" description="Disordered" evidence="1">
    <location>
        <begin position="1"/>
        <end position="25"/>
    </location>
</feature>
<protein>
    <submittedName>
        <fullName evidence="2">Uncharacterized protein</fullName>
    </submittedName>
</protein>
<dbReference type="EMBL" id="KZ451896">
    <property type="protein sequence ID" value="PKA65200.1"/>
    <property type="molecule type" value="Genomic_DNA"/>
</dbReference>
<accession>A0A2I0BBN6</accession>
<dbReference type="Proteomes" id="UP000236161">
    <property type="component" value="Unassembled WGS sequence"/>
</dbReference>
<gene>
    <name evidence="2" type="ORF">AXF42_Ash013321</name>
</gene>
<proteinExistence type="predicted"/>
<name>A0A2I0BBN6_9ASPA</name>
<sequence length="69" mass="7679">MKREMERGTVEIEENVGGGSGEAKQWLNGEVRRRSTAVDGKAIKKNRTARKCAPKRSGTVGEEEMNMKN</sequence>
<evidence type="ECO:0000313" key="3">
    <source>
        <dbReference type="Proteomes" id="UP000236161"/>
    </source>
</evidence>
<feature type="compositionally biased region" description="Basic and acidic residues" evidence="1">
    <location>
        <begin position="1"/>
        <end position="10"/>
    </location>
</feature>
<reference evidence="2 3" key="1">
    <citation type="journal article" date="2017" name="Nature">
        <title>The Apostasia genome and the evolution of orchids.</title>
        <authorList>
            <person name="Zhang G.Q."/>
            <person name="Liu K.W."/>
            <person name="Li Z."/>
            <person name="Lohaus R."/>
            <person name="Hsiao Y.Y."/>
            <person name="Niu S.C."/>
            <person name="Wang J.Y."/>
            <person name="Lin Y.C."/>
            <person name="Xu Q."/>
            <person name="Chen L.J."/>
            <person name="Yoshida K."/>
            <person name="Fujiwara S."/>
            <person name="Wang Z.W."/>
            <person name="Zhang Y.Q."/>
            <person name="Mitsuda N."/>
            <person name="Wang M."/>
            <person name="Liu G.H."/>
            <person name="Pecoraro L."/>
            <person name="Huang H.X."/>
            <person name="Xiao X.J."/>
            <person name="Lin M."/>
            <person name="Wu X.Y."/>
            <person name="Wu W.L."/>
            <person name="Chen Y.Y."/>
            <person name="Chang S.B."/>
            <person name="Sakamoto S."/>
            <person name="Ohme-Takagi M."/>
            <person name="Yagi M."/>
            <person name="Zeng S.J."/>
            <person name="Shen C.Y."/>
            <person name="Yeh C.M."/>
            <person name="Luo Y.B."/>
            <person name="Tsai W.C."/>
            <person name="Van de Peer Y."/>
            <person name="Liu Z.J."/>
        </authorList>
    </citation>
    <scope>NUCLEOTIDE SEQUENCE [LARGE SCALE GENOMIC DNA]</scope>
    <source>
        <strain evidence="3">cv. Shenzhen</strain>
        <tissue evidence="2">Stem</tissue>
    </source>
</reference>